<gene>
    <name evidence="8" type="ORF">H9906_09130</name>
</gene>
<dbReference type="Proteomes" id="UP000823889">
    <property type="component" value="Unassembled WGS sequence"/>
</dbReference>
<reference evidence="8" key="2">
    <citation type="submission" date="2021-04" db="EMBL/GenBank/DDBJ databases">
        <authorList>
            <person name="Gilroy R."/>
        </authorList>
    </citation>
    <scope>NUCLEOTIDE SEQUENCE</scope>
    <source>
        <strain evidence="8">9264</strain>
    </source>
</reference>
<feature type="transmembrane region" description="Helical" evidence="6">
    <location>
        <begin position="254"/>
        <end position="275"/>
    </location>
</feature>
<evidence type="ECO:0000256" key="1">
    <source>
        <dbReference type="ARBA" id="ARBA00004651"/>
    </source>
</evidence>
<evidence type="ECO:0000256" key="6">
    <source>
        <dbReference type="SAM" id="Phobius"/>
    </source>
</evidence>
<reference evidence="8" key="1">
    <citation type="journal article" date="2021" name="PeerJ">
        <title>Extensive microbial diversity within the chicken gut microbiome revealed by metagenomics and culture.</title>
        <authorList>
            <person name="Gilroy R."/>
            <person name="Ravi A."/>
            <person name="Getino M."/>
            <person name="Pursley I."/>
            <person name="Horton D.L."/>
            <person name="Alikhan N.F."/>
            <person name="Baker D."/>
            <person name="Gharbi K."/>
            <person name="Hall N."/>
            <person name="Watson M."/>
            <person name="Adriaenssens E.M."/>
            <person name="Foster-Nyarko E."/>
            <person name="Jarju S."/>
            <person name="Secka A."/>
            <person name="Antonio M."/>
            <person name="Oren A."/>
            <person name="Chaudhuri R.R."/>
            <person name="La Ragione R."/>
            <person name="Hildebrand F."/>
            <person name="Pallen M.J."/>
        </authorList>
    </citation>
    <scope>NUCLEOTIDE SEQUENCE</scope>
    <source>
        <strain evidence="8">9264</strain>
    </source>
</reference>
<dbReference type="InterPro" id="IPR018076">
    <property type="entry name" value="T2SS_GspF_dom"/>
</dbReference>
<name>A0A9D2U9U1_9BURK</name>
<dbReference type="PANTHER" id="PTHR35007:SF1">
    <property type="entry name" value="PILUS ASSEMBLY PROTEIN"/>
    <property type="match status" value="1"/>
</dbReference>
<dbReference type="EMBL" id="DWUQ01000192">
    <property type="protein sequence ID" value="HJD45170.1"/>
    <property type="molecule type" value="Genomic_DNA"/>
</dbReference>
<accession>A0A9D2U9U1</accession>
<evidence type="ECO:0000256" key="3">
    <source>
        <dbReference type="ARBA" id="ARBA00022692"/>
    </source>
</evidence>
<dbReference type="GO" id="GO:0005886">
    <property type="term" value="C:plasma membrane"/>
    <property type="evidence" value="ECO:0007669"/>
    <property type="project" value="UniProtKB-SubCell"/>
</dbReference>
<dbReference type="Pfam" id="PF00482">
    <property type="entry name" value="T2SSF"/>
    <property type="match status" value="1"/>
</dbReference>
<proteinExistence type="predicted"/>
<feature type="transmembrane region" description="Helical" evidence="6">
    <location>
        <begin position="62"/>
        <end position="95"/>
    </location>
</feature>
<evidence type="ECO:0000256" key="4">
    <source>
        <dbReference type="ARBA" id="ARBA00022989"/>
    </source>
</evidence>
<dbReference type="PANTHER" id="PTHR35007">
    <property type="entry name" value="INTEGRAL MEMBRANE PROTEIN-RELATED"/>
    <property type="match status" value="1"/>
</dbReference>
<organism evidence="8 9">
    <name type="scientific">Candidatus Paenalcaligenes intestinipullorum</name>
    <dbReference type="NCBI Taxonomy" id="2838718"/>
    <lineage>
        <taxon>Bacteria</taxon>
        <taxon>Pseudomonadati</taxon>
        <taxon>Pseudomonadota</taxon>
        <taxon>Betaproteobacteria</taxon>
        <taxon>Burkholderiales</taxon>
        <taxon>Alcaligenaceae</taxon>
        <taxon>Paenalcaligenes</taxon>
    </lineage>
</organism>
<keyword evidence="4 6" id="KW-1133">Transmembrane helix</keyword>
<evidence type="ECO:0000256" key="5">
    <source>
        <dbReference type="ARBA" id="ARBA00023136"/>
    </source>
</evidence>
<feature type="transmembrane region" description="Helical" evidence="6">
    <location>
        <begin position="221"/>
        <end position="242"/>
    </location>
</feature>
<keyword evidence="5 6" id="KW-0472">Membrane</keyword>
<comment type="subcellular location">
    <subcellularLocation>
        <location evidence="1">Cell membrane</location>
        <topology evidence="1">Multi-pass membrane protein</topology>
    </subcellularLocation>
</comment>
<keyword evidence="3 6" id="KW-0812">Transmembrane</keyword>
<sequence length="282" mass="32509">MWKAFFILSVLLCALCALYWGLPRSWRSWCQRKAHFEQHTHQHYESMYVFLDLNAFRQRSNWIVVLVFLMVWWLLGSFWLALISPLLVLMLWAVWVRRQQRQRLRKLQQQLPDFVHAMASTVGAGVGVALAFQQLSKQMAQPLRNELELCLAQQRLGLSFEDALQSFGQRLPFEGPSLLTAAIQLSHQSGGRLSEVLIQLADSLRTQWNLEQKVRALTSQAVLQAWVMAAMPFLLLLVLTFIQPTLMHPIWHTTTGWLVLGAMILLEYCGLRMLLNIAAVKV</sequence>
<keyword evidence="2" id="KW-1003">Cell membrane</keyword>
<evidence type="ECO:0000259" key="7">
    <source>
        <dbReference type="Pfam" id="PF00482"/>
    </source>
</evidence>
<evidence type="ECO:0000313" key="9">
    <source>
        <dbReference type="Proteomes" id="UP000823889"/>
    </source>
</evidence>
<comment type="caution">
    <text evidence="8">The sequence shown here is derived from an EMBL/GenBank/DDBJ whole genome shotgun (WGS) entry which is preliminary data.</text>
</comment>
<evidence type="ECO:0000313" key="8">
    <source>
        <dbReference type="EMBL" id="HJD45170.1"/>
    </source>
</evidence>
<dbReference type="InterPro" id="IPR042094">
    <property type="entry name" value="T2SS_GspF_sf"/>
</dbReference>
<feature type="domain" description="Type II secretion system protein GspF" evidence="7">
    <location>
        <begin position="114"/>
        <end position="240"/>
    </location>
</feature>
<protein>
    <submittedName>
        <fullName evidence="8">Type II secretion system F family protein</fullName>
    </submittedName>
</protein>
<dbReference type="AlphaFoldDB" id="A0A9D2U9U1"/>
<evidence type="ECO:0000256" key="2">
    <source>
        <dbReference type="ARBA" id="ARBA00022475"/>
    </source>
</evidence>
<dbReference type="Gene3D" id="1.20.81.30">
    <property type="entry name" value="Type II secretion system (T2SS), domain F"/>
    <property type="match status" value="1"/>
</dbReference>